<dbReference type="InterPro" id="IPR019429">
    <property type="entry name" value="7TM_GPCR_serpentine_rcpt_Sri"/>
</dbReference>
<dbReference type="AlphaFoldDB" id="A0A2A6CQB3"/>
<dbReference type="PANTHER" id="PTHR22941:SF26">
    <property type="entry name" value="SERPENTINE RECEPTOR, CLASS H"/>
    <property type="match status" value="1"/>
</dbReference>
<proteinExistence type="predicted"/>
<dbReference type="Proteomes" id="UP000005239">
    <property type="component" value="Unassembled WGS sequence"/>
</dbReference>
<evidence type="ECO:0000313" key="2">
    <source>
        <dbReference type="Proteomes" id="UP000005239"/>
    </source>
</evidence>
<organism evidence="1 2">
    <name type="scientific">Pristionchus pacificus</name>
    <name type="common">Parasitic nematode worm</name>
    <dbReference type="NCBI Taxonomy" id="54126"/>
    <lineage>
        <taxon>Eukaryota</taxon>
        <taxon>Metazoa</taxon>
        <taxon>Ecdysozoa</taxon>
        <taxon>Nematoda</taxon>
        <taxon>Chromadorea</taxon>
        <taxon>Rhabditida</taxon>
        <taxon>Rhabditina</taxon>
        <taxon>Diplogasteromorpha</taxon>
        <taxon>Diplogasteroidea</taxon>
        <taxon>Neodiplogasteridae</taxon>
        <taxon>Pristionchus</taxon>
    </lineage>
</organism>
<reference evidence="1" key="2">
    <citation type="submission" date="2022-06" db="UniProtKB">
        <authorList>
            <consortium name="EnsemblMetazoa"/>
        </authorList>
    </citation>
    <scope>IDENTIFICATION</scope>
    <source>
        <strain evidence="1">PS312</strain>
    </source>
</reference>
<dbReference type="EnsemblMetazoa" id="PPA41777.1">
    <property type="protein sequence ID" value="PPA41777.1"/>
    <property type="gene ID" value="WBGene00280146"/>
</dbReference>
<dbReference type="InterPro" id="IPR053220">
    <property type="entry name" value="Nematode_rcpt-like_serp_H"/>
</dbReference>
<gene>
    <name evidence="1" type="primary">WBGene00280146</name>
</gene>
<reference evidence="2" key="1">
    <citation type="journal article" date="2008" name="Nat. Genet.">
        <title>The Pristionchus pacificus genome provides a unique perspective on nematode lifestyle and parasitism.</title>
        <authorList>
            <person name="Dieterich C."/>
            <person name="Clifton S.W."/>
            <person name="Schuster L.N."/>
            <person name="Chinwalla A."/>
            <person name="Delehaunty K."/>
            <person name="Dinkelacker I."/>
            <person name="Fulton L."/>
            <person name="Fulton R."/>
            <person name="Godfrey J."/>
            <person name="Minx P."/>
            <person name="Mitreva M."/>
            <person name="Roeseler W."/>
            <person name="Tian H."/>
            <person name="Witte H."/>
            <person name="Yang S.P."/>
            <person name="Wilson R.K."/>
            <person name="Sommer R.J."/>
        </authorList>
    </citation>
    <scope>NUCLEOTIDE SEQUENCE [LARGE SCALE GENOMIC DNA]</scope>
    <source>
        <strain evidence="2">PS312</strain>
    </source>
</reference>
<dbReference type="Pfam" id="PF10318">
    <property type="entry name" value="7TM_GPCR_Srh"/>
    <property type="match status" value="1"/>
</dbReference>
<accession>A0A2A6CQB3</accession>
<accession>A0A8R1YXG7</accession>
<protein>
    <submittedName>
        <fullName evidence="1">G protein-coupled receptor</fullName>
    </submittedName>
</protein>
<name>A0A2A6CQB3_PRIPA</name>
<evidence type="ECO:0000313" key="1">
    <source>
        <dbReference type="EnsemblMetazoa" id="PPA41777.1"/>
    </source>
</evidence>
<dbReference type="InterPro" id="IPR019422">
    <property type="entry name" value="7TM_GPCR_serpentine_rcpt_Srh"/>
</dbReference>
<dbReference type="PANTHER" id="PTHR22941">
    <property type="entry name" value="SERPENTINE RECEPTOR"/>
    <property type="match status" value="1"/>
</dbReference>
<keyword evidence="2" id="KW-1185">Reference proteome</keyword>
<dbReference type="Pfam" id="PF10327">
    <property type="entry name" value="7TM_GPCR_Sri"/>
    <property type="match status" value="1"/>
</dbReference>
<sequence length="676" mass="75648">MRAKNSTEFFAHEVIRNVRHVFTMTSAAFSVPAVVIVAMCMNRSSRSYSINIILIIIIGVLSDIIVQLIWDPLIFLPMPCLFRENPVIAFSGSALLYYEVWVGITSLHAPTYMACFIDRHQAVLPPGTKWALHENAQLAIEISLVGMAIGMAFLLKVAAASKEATDSYLVVCLIEPMFRSQHPSCFDPGNFAIFGVTSVVGLACGIVLACLISVHTFAQLKSSSSLSEKKRTFNTMMSRVLIVQSIVPLGFVLIPLITALSFLLRFARGPLPISICFLVISAHSTSHSIVLLTMTPIYRRKAVELLKKHEECDRLLRSRCYTEHSARVHGTFTAPFYTVHRNGSTVHESVVQKLLHQYYSDDSLMVGVLSNVDLQLIWDPVLPMPTPCVLRSESFSTIFRRTFSGKMLRFHWRDRQHCITYWHILPRYFDVKPFQGFWLSITSLNMPTFTACFIDRHQAVLLPGSKWLLSASTQLVIEIILVIIAVGVGFLLLGTIASPEDTARYLRFLEIDWPQIGNNSPSCFDITMFTVFGFLVVPALLIGIAVVIGITYHTFAQLRLSLTMSEKKRQFNAMMTKVLIIQSVVPVALVVIPLIGAVGVILPFAFHFALITGPLPLSICFLFVSAHSSVHSIILLTMTPIYRRKAAELLKRVIGIRFRSILRGKENIVSRTTDVR</sequence>
<dbReference type="SUPFAM" id="SSF81321">
    <property type="entry name" value="Family A G protein-coupled receptor-like"/>
    <property type="match status" value="1"/>
</dbReference>